<evidence type="ECO:0000313" key="4">
    <source>
        <dbReference type="Proteomes" id="UP000674318"/>
    </source>
</evidence>
<dbReference type="SMART" id="SM00698">
    <property type="entry name" value="MORN"/>
    <property type="match status" value="2"/>
</dbReference>
<keyword evidence="1" id="KW-0677">Repeat</keyword>
<dbReference type="OrthoDB" id="270720at2759"/>
<dbReference type="Pfam" id="PF02493">
    <property type="entry name" value="MORN"/>
    <property type="match status" value="2"/>
</dbReference>
<evidence type="ECO:0000256" key="1">
    <source>
        <dbReference type="ARBA" id="ARBA00022737"/>
    </source>
</evidence>
<feature type="transmembrane region" description="Helical" evidence="2">
    <location>
        <begin position="458"/>
        <end position="479"/>
    </location>
</feature>
<dbReference type="RefSeq" id="XP_067758179.1">
    <property type="nucleotide sequence ID" value="XM_067901177.1"/>
</dbReference>
<reference evidence="3 4" key="1">
    <citation type="submission" date="2021-02" db="EMBL/GenBank/DDBJ databases">
        <title>Porcisia hertigi Genome sequencing and assembly.</title>
        <authorList>
            <person name="Almutairi H."/>
            <person name="Gatherer D."/>
        </authorList>
    </citation>
    <scope>NUCLEOTIDE SEQUENCE [LARGE SCALE GENOMIC DNA]</scope>
    <source>
        <strain evidence="3 4">C119</strain>
    </source>
</reference>
<dbReference type="Gene3D" id="2.20.110.10">
    <property type="entry name" value="Histone H3 K4-specific methyltransferase SET7/9 N-terminal domain"/>
    <property type="match status" value="1"/>
</dbReference>
<protein>
    <recommendedName>
        <fullName evidence="5">MORN repeat family protein</fullName>
    </recommendedName>
</protein>
<sequence>MSREPVLDRSGTDFTGHRLPRDLSKVENASSQPTGIGYSQYSNGVIYEGEWLHGQRHGLGVCFYPSGNIFVGQFRSGMMEGAGTMFFATGECFSGEFRQSSIYKGVYNSQGREIYGIWKDGKRVSEMPAKAPEVLQRARAALFSTIVEQVNDYLWGAASHPTRLALPTSLEGTPAQPPAEILPTSTDAHYTAAAPLRYIPPATSVDVCNQSLAGIRFRMSPSIADGDARDIMRDDTRQYGAPDTVFVCAAPASNEFFSIWHFALRCFVFLFPFLSLPWVPLAPLRITSLCEEREFVVSGAALRSDFDAPSFSLYGISLAILCQISSIVIVAHRVSLGRVQDGKLTLPEVVVPCVLWLVVALVGAFYTSFFRFPHGLEWVDRRVTPKLSAFAASLVDAQASVCIFTYDDDGKGKVMNRHYKYRWLLFGVVIGAIMSFSAPVTRGAFGHNLFCSGGFEQAAAVLAFVATFLFYATLSFMILKITDMQREIHAKLHVLTNLAFLERRCLMRPSKHANMAFDLDEHFDPKNLFSGFSGWYCLRSLILYASACANHRGRKAAIGVFWFSLLCAFIVAIGDTAQRILRNSTRSGGYYSTAYSYALFTFVFWGGLLHRYLYVSVLTRRELRYHLYIMDIAGLYQRVKLKDSEASDTIHQCRCISESNDAEPEIFPKVVHSFVVVVTVLLNISAIAAICYQLRQAIRTPAAVSADMR</sequence>
<comment type="caution">
    <text evidence="3">The sequence shown here is derived from an EMBL/GenBank/DDBJ whole genome shotgun (WGS) entry which is preliminary data.</text>
</comment>
<evidence type="ECO:0000256" key="2">
    <source>
        <dbReference type="SAM" id="Phobius"/>
    </source>
</evidence>
<feature type="transmembrane region" description="Helical" evidence="2">
    <location>
        <begin position="419"/>
        <end position="438"/>
    </location>
</feature>
<keyword evidence="2" id="KW-1133">Transmembrane helix</keyword>
<dbReference type="GeneID" id="94291254"/>
<feature type="transmembrane region" description="Helical" evidence="2">
    <location>
        <begin position="594"/>
        <end position="614"/>
    </location>
</feature>
<proteinExistence type="predicted"/>
<feature type="transmembrane region" description="Helical" evidence="2">
    <location>
        <begin position="262"/>
        <end position="279"/>
    </location>
</feature>
<dbReference type="SUPFAM" id="SSF82185">
    <property type="entry name" value="Histone H3 K4-specific methyltransferase SET7/9 N-terminal domain"/>
    <property type="match status" value="1"/>
</dbReference>
<feature type="transmembrane region" description="Helical" evidence="2">
    <location>
        <begin position="311"/>
        <end position="332"/>
    </location>
</feature>
<name>A0A836ICE0_9TRYP</name>
<dbReference type="EMBL" id="JAFJZO010000016">
    <property type="protein sequence ID" value="KAG5508711.1"/>
    <property type="molecule type" value="Genomic_DNA"/>
</dbReference>
<gene>
    <name evidence="3" type="ORF">JKF63_05209</name>
</gene>
<dbReference type="AlphaFoldDB" id="A0A836ICE0"/>
<keyword evidence="4" id="KW-1185">Reference proteome</keyword>
<keyword evidence="2" id="KW-0472">Membrane</keyword>
<keyword evidence="2" id="KW-0812">Transmembrane</keyword>
<dbReference type="InterPro" id="IPR003409">
    <property type="entry name" value="MORN"/>
</dbReference>
<dbReference type="Proteomes" id="UP000674318">
    <property type="component" value="Unassembled WGS sequence"/>
</dbReference>
<feature type="transmembrane region" description="Helical" evidence="2">
    <location>
        <begin position="556"/>
        <end position="574"/>
    </location>
</feature>
<dbReference type="KEGG" id="phet:94291254"/>
<evidence type="ECO:0008006" key="5">
    <source>
        <dbReference type="Google" id="ProtNLM"/>
    </source>
</evidence>
<accession>A0A836ICE0</accession>
<organism evidence="3 4">
    <name type="scientific">Porcisia hertigi</name>
    <dbReference type="NCBI Taxonomy" id="2761500"/>
    <lineage>
        <taxon>Eukaryota</taxon>
        <taxon>Discoba</taxon>
        <taxon>Euglenozoa</taxon>
        <taxon>Kinetoplastea</taxon>
        <taxon>Metakinetoplastina</taxon>
        <taxon>Trypanosomatida</taxon>
        <taxon>Trypanosomatidae</taxon>
        <taxon>Leishmaniinae</taxon>
        <taxon>Porcisia</taxon>
    </lineage>
</organism>
<feature type="transmembrane region" description="Helical" evidence="2">
    <location>
        <begin position="344"/>
        <end position="367"/>
    </location>
</feature>
<evidence type="ECO:0000313" key="3">
    <source>
        <dbReference type="EMBL" id="KAG5508711.1"/>
    </source>
</evidence>
<feature type="transmembrane region" description="Helical" evidence="2">
    <location>
        <begin position="670"/>
        <end position="690"/>
    </location>
</feature>
<dbReference type="PANTHER" id="PTHR43215">
    <property type="entry name" value="RADIAL SPOKE HEAD 1 HOMOLOG"/>
    <property type="match status" value="1"/>
</dbReference>
<dbReference type="PANTHER" id="PTHR43215:SF14">
    <property type="entry name" value="RADIAL SPOKE HEAD 1 HOMOLOG"/>
    <property type="match status" value="1"/>
</dbReference>